<evidence type="ECO:0000313" key="2">
    <source>
        <dbReference type="EMBL" id="KAK7392562.1"/>
    </source>
</evidence>
<accession>A0AAN9SFS3</accession>
<comment type="caution">
    <text evidence="2">The sequence shown here is derived from an EMBL/GenBank/DDBJ whole genome shotgun (WGS) entry which is preliminary data.</text>
</comment>
<protein>
    <submittedName>
        <fullName evidence="2">Uncharacterized protein</fullName>
    </submittedName>
</protein>
<keyword evidence="3" id="KW-1185">Reference proteome</keyword>
<sequence>MAVLVQKGHCTVRLFWRVPPTLIIIMGSFVSSQLRWTWLVASCKVASCKLQLGMVYSWVGLGWDPLSGEIFFCHTFDYWFAWVDFLVILFCAVSSVLKSNT</sequence>
<feature type="transmembrane region" description="Helical" evidence="1">
    <location>
        <begin position="79"/>
        <end position="97"/>
    </location>
</feature>
<organism evidence="2 3">
    <name type="scientific">Psophocarpus tetragonolobus</name>
    <name type="common">Winged bean</name>
    <name type="synonym">Dolichos tetragonolobus</name>
    <dbReference type="NCBI Taxonomy" id="3891"/>
    <lineage>
        <taxon>Eukaryota</taxon>
        <taxon>Viridiplantae</taxon>
        <taxon>Streptophyta</taxon>
        <taxon>Embryophyta</taxon>
        <taxon>Tracheophyta</taxon>
        <taxon>Spermatophyta</taxon>
        <taxon>Magnoliopsida</taxon>
        <taxon>eudicotyledons</taxon>
        <taxon>Gunneridae</taxon>
        <taxon>Pentapetalae</taxon>
        <taxon>rosids</taxon>
        <taxon>fabids</taxon>
        <taxon>Fabales</taxon>
        <taxon>Fabaceae</taxon>
        <taxon>Papilionoideae</taxon>
        <taxon>50 kb inversion clade</taxon>
        <taxon>NPAAA clade</taxon>
        <taxon>indigoferoid/millettioid clade</taxon>
        <taxon>Phaseoleae</taxon>
        <taxon>Psophocarpus</taxon>
    </lineage>
</organism>
<reference evidence="2 3" key="1">
    <citation type="submission" date="2024-01" db="EMBL/GenBank/DDBJ databases">
        <title>The genomes of 5 underutilized Papilionoideae crops provide insights into root nodulation and disease resistanc.</title>
        <authorList>
            <person name="Jiang F."/>
        </authorList>
    </citation>
    <scope>NUCLEOTIDE SEQUENCE [LARGE SCALE GENOMIC DNA]</scope>
    <source>
        <strain evidence="2">DUOXIRENSHENG_FW03</strain>
        <tissue evidence="2">Leaves</tissue>
    </source>
</reference>
<keyword evidence="1" id="KW-0812">Transmembrane</keyword>
<dbReference type="AlphaFoldDB" id="A0AAN9SFS3"/>
<evidence type="ECO:0000256" key="1">
    <source>
        <dbReference type="SAM" id="Phobius"/>
    </source>
</evidence>
<dbReference type="EMBL" id="JAYMYS010000005">
    <property type="protein sequence ID" value="KAK7392562.1"/>
    <property type="molecule type" value="Genomic_DNA"/>
</dbReference>
<evidence type="ECO:0000313" key="3">
    <source>
        <dbReference type="Proteomes" id="UP001386955"/>
    </source>
</evidence>
<dbReference type="Proteomes" id="UP001386955">
    <property type="component" value="Unassembled WGS sequence"/>
</dbReference>
<name>A0AAN9SFS3_PSOTE</name>
<gene>
    <name evidence="2" type="ORF">VNO78_21005</name>
</gene>
<proteinExistence type="predicted"/>
<keyword evidence="1" id="KW-0472">Membrane</keyword>
<feature type="transmembrane region" description="Helical" evidence="1">
    <location>
        <begin position="14"/>
        <end position="31"/>
    </location>
</feature>
<keyword evidence="1" id="KW-1133">Transmembrane helix</keyword>